<sequence>MAKQPESNPWPGFVDALSTTLLVFVFLVVVLILVVTALSVQAGYDIAKAVLETEKKAAGKMKALESRQQATVDADIEREIVSEATDVILESQVEAEVKEKLIRIKYNDFSSRLTEDAKKDFESWIDEKYDEIKEKPVFIISLLTHKGVAKTVAYEVAFNRITQIRKILVDKGLPSENIKVRLDDSGPEDQRNEVVIKVLEEWP</sequence>
<reference evidence="3" key="1">
    <citation type="journal article" date="2019" name="Int. J. Syst. Evol. Microbiol.">
        <title>The Global Catalogue of Microorganisms (GCM) 10K type strain sequencing project: providing services to taxonomists for standard genome sequencing and annotation.</title>
        <authorList>
            <consortium name="The Broad Institute Genomics Platform"/>
            <consortium name="The Broad Institute Genome Sequencing Center for Infectious Disease"/>
            <person name="Wu L."/>
            <person name="Ma J."/>
        </authorList>
    </citation>
    <scope>NUCLEOTIDE SEQUENCE [LARGE SCALE GENOMIC DNA]</scope>
    <source>
        <strain evidence="3">JCM 17805</strain>
    </source>
</reference>
<gene>
    <name evidence="2" type="ORF">GCM10023116_35480</name>
</gene>
<evidence type="ECO:0000313" key="3">
    <source>
        <dbReference type="Proteomes" id="UP001500604"/>
    </source>
</evidence>
<keyword evidence="1" id="KW-1133">Transmembrane helix</keyword>
<protein>
    <recommendedName>
        <fullName evidence="4">OmpA-like domain-containing protein</fullName>
    </recommendedName>
</protein>
<evidence type="ECO:0000313" key="2">
    <source>
        <dbReference type="EMBL" id="GAA4651264.1"/>
    </source>
</evidence>
<accession>A0ABP8V5K5</accession>
<dbReference type="RefSeq" id="WP_345197618.1">
    <property type="nucleotide sequence ID" value="NZ_BAABFL010000445.1"/>
</dbReference>
<organism evidence="2 3">
    <name type="scientific">Kistimonas scapharcae</name>
    <dbReference type="NCBI Taxonomy" id="1036133"/>
    <lineage>
        <taxon>Bacteria</taxon>
        <taxon>Pseudomonadati</taxon>
        <taxon>Pseudomonadota</taxon>
        <taxon>Gammaproteobacteria</taxon>
        <taxon>Oceanospirillales</taxon>
        <taxon>Endozoicomonadaceae</taxon>
        <taxon>Kistimonas</taxon>
    </lineage>
</organism>
<dbReference type="Proteomes" id="UP001500604">
    <property type="component" value="Unassembled WGS sequence"/>
</dbReference>
<name>A0ABP8V5K5_9GAMM</name>
<evidence type="ECO:0000256" key="1">
    <source>
        <dbReference type="SAM" id="Phobius"/>
    </source>
</evidence>
<feature type="transmembrane region" description="Helical" evidence="1">
    <location>
        <begin position="20"/>
        <end position="40"/>
    </location>
</feature>
<comment type="caution">
    <text evidence="2">The sequence shown here is derived from an EMBL/GenBank/DDBJ whole genome shotgun (WGS) entry which is preliminary data.</text>
</comment>
<dbReference type="EMBL" id="BAABFL010000445">
    <property type="protein sequence ID" value="GAA4651264.1"/>
    <property type="molecule type" value="Genomic_DNA"/>
</dbReference>
<keyword evidence="1" id="KW-0812">Transmembrane</keyword>
<keyword evidence="1" id="KW-0472">Membrane</keyword>
<keyword evidence="3" id="KW-1185">Reference proteome</keyword>
<proteinExistence type="predicted"/>
<evidence type="ECO:0008006" key="4">
    <source>
        <dbReference type="Google" id="ProtNLM"/>
    </source>
</evidence>